<dbReference type="EMBL" id="JBHSEI010000005">
    <property type="protein sequence ID" value="MFC4638456.1"/>
    <property type="molecule type" value="Genomic_DNA"/>
</dbReference>
<name>A0ABV9I817_9DEIO</name>
<protein>
    <submittedName>
        <fullName evidence="1">META domain-containing protein</fullName>
    </submittedName>
</protein>
<dbReference type="InterPro" id="IPR038670">
    <property type="entry name" value="HslJ-like_sf"/>
</dbReference>
<reference evidence="2" key="1">
    <citation type="journal article" date="2019" name="Int. J. Syst. Evol. Microbiol.">
        <title>The Global Catalogue of Microorganisms (GCM) 10K type strain sequencing project: providing services to taxonomists for standard genome sequencing and annotation.</title>
        <authorList>
            <consortium name="The Broad Institute Genomics Platform"/>
            <consortium name="The Broad Institute Genome Sequencing Center for Infectious Disease"/>
            <person name="Wu L."/>
            <person name="Ma J."/>
        </authorList>
    </citation>
    <scope>NUCLEOTIDE SEQUENCE [LARGE SCALE GENOMIC DNA]</scope>
    <source>
        <strain evidence="2">CCUG 55995</strain>
    </source>
</reference>
<accession>A0ABV9I817</accession>
<comment type="caution">
    <text evidence="1">The sequence shown here is derived from an EMBL/GenBank/DDBJ whole genome shotgun (WGS) entry which is preliminary data.</text>
</comment>
<sequence length="127" mass="13395">MASAQAGNPAPLNGIWKLTQLTVTGQATPDLPAAELFIVNGTLRGRLGCGAFAGTIQANNGRADISVTPLPPKPTERCLYAVPGAFHAALNSATRYAVSFDTQRLVLLSAKTRLTFERIGYVTPAQK</sequence>
<evidence type="ECO:0000313" key="2">
    <source>
        <dbReference type="Proteomes" id="UP001595952"/>
    </source>
</evidence>
<keyword evidence="2" id="KW-1185">Reference proteome</keyword>
<proteinExistence type="predicted"/>
<evidence type="ECO:0000313" key="1">
    <source>
        <dbReference type="EMBL" id="MFC4638456.1"/>
    </source>
</evidence>
<organism evidence="1 2">
    <name type="scientific">Deinococcus hohokamensis</name>
    <dbReference type="NCBI Taxonomy" id="309883"/>
    <lineage>
        <taxon>Bacteria</taxon>
        <taxon>Thermotogati</taxon>
        <taxon>Deinococcota</taxon>
        <taxon>Deinococci</taxon>
        <taxon>Deinococcales</taxon>
        <taxon>Deinococcaceae</taxon>
        <taxon>Deinococcus</taxon>
    </lineage>
</organism>
<gene>
    <name evidence="1" type="ORF">ACFO0D_08860</name>
</gene>
<dbReference type="Proteomes" id="UP001595952">
    <property type="component" value="Unassembled WGS sequence"/>
</dbReference>
<dbReference type="Gene3D" id="2.40.128.270">
    <property type="match status" value="1"/>
</dbReference>